<name>A0AAE0RN75_9BIVA</name>
<reference evidence="1" key="2">
    <citation type="journal article" date="2021" name="Genome Biol. Evol.">
        <title>Developing a high-quality reference genome for a parasitic bivalve with doubly uniparental inheritance (Bivalvia: Unionida).</title>
        <authorList>
            <person name="Smith C.H."/>
        </authorList>
    </citation>
    <scope>NUCLEOTIDE SEQUENCE</scope>
    <source>
        <strain evidence="1">CHS0354</strain>
        <tissue evidence="1">Mantle</tissue>
    </source>
</reference>
<dbReference type="EMBL" id="JAEAOA010000697">
    <property type="protein sequence ID" value="KAK3576582.1"/>
    <property type="molecule type" value="Genomic_DNA"/>
</dbReference>
<reference evidence="1" key="1">
    <citation type="journal article" date="2021" name="Genome Biol. Evol.">
        <title>A High-Quality Reference Genome for a Parasitic Bivalve with Doubly Uniparental Inheritance (Bivalvia: Unionida).</title>
        <authorList>
            <person name="Smith C.H."/>
        </authorList>
    </citation>
    <scope>NUCLEOTIDE SEQUENCE</scope>
    <source>
        <strain evidence="1">CHS0354</strain>
    </source>
</reference>
<evidence type="ECO:0000313" key="1">
    <source>
        <dbReference type="EMBL" id="KAK3576582.1"/>
    </source>
</evidence>
<keyword evidence="2" id="KW-1185">Reference proteome</keyword>
<comment type="caution">
    <text evidence="1">The sequence shown here is derived from an EMBL/GenBank/DDBJ whole genome shotgun (WGS) entry which is preliminary data.</text>
</comment>
<sequence>MAYSKDHKPMMGLHDDIFYTTLEVQVECYPRIKYFQNELQCLFPRFQRIYEKLPGSVKLSDERLAFISSAVHELTNSRPMLFMFGPTHSKIPIDDLVQKVKPNKHETHTFEELHDLGENENFKMVLAMCTLRMMDTKKGQDALRKVKSLFGVENLMLYVDRTYEINRDIVVNNLTLLEDLLNLKHEDIKVVYESEKEIISNGINNHMEHKFINAFASLNTFLLEITKKKSHTRRSTFGDKRTGGRFYREIKTRFSNVLTVIDLLVISKGESTEQKLATAIVAFTKTLLIREIAETYEMQDVQVFDYCQNENYTDIWIAALQKHLYEVPLVKKFDEFIRTQYDESVKSDIEKCYTLNDAKTIGKEVTKVLMGHFLKVGTSVKEIRVNLDLLTSLRKELLRLMEVTIDGSKYVEREPELENWRNQIQGIKEVEGSGYVLGKPVVLVKMSESTEREREIRTHITKSLNGYPSEVIVECASPTYFAGRHGTGTNTKIVMGDAFLSDCGKRGTIGLFMHEDGTEHKDLHFVTSSHVVLGSNAVKTNDQRPVDLGILRHSLLTEDNLVDIAAIKIQEDIQDRCFVFFQDNNETCECTILEMDAIQNLKDGKYVYKRGSTTGETKGRIISEDFIRSGLKDHSFLVGLPVGSDEAAHNFSFAQEGDSGSVLYTKTPDGKVQYVAIVMGKYTLRDEEDNPNSTFKRLTREMGSLILTTCLREGLNRLEQKFNLKLTLPTLQFENTRMKKDVL</sequence>
<evidence type="ECO:0000313" key="2">
    <source>
        <dbReference type="Proteomes" id="UP001195483"/>
    </source>
</evidence>
<dbReference type="Proteomes" id="UP001195483">
    <property type="component" value="Unassembled WGS sequence"/>
</dbReference>
<proteinExistence type="predicted"/>
<gene>
    <name evidence="1" type="ORF">CHS0354_011258</name>
</gene>
<accession>A0AAE0RN75</accession>
<organism evidence="1 2">
    <name type="scientific">Potamilus streckersoni</name>
    <dbReference type="NCBI Taxonomy" id="2493646"/>
    <lineage>
        <taxon>Eukaryota</taxon>
        <taxon>Metazoa</taxon>
        <taxon>Spiralia</taxon>
        <taxon>Lophotrochozoa</taxon>
        <taxon>Mollusca</taxon>
        <taxon>Bivalvia</taxon>
        <taxon>Autobranchia</taxon>
        <taxon>Heteroconchia</taxon>
        <taxon>Palaeoheterodonta</taxon>
        <taxon>Unionida</taxon>
        <taxon>Unionoidea</taxon>
        <taxon>Unionidae</taxon>
        <taxon>Ambleminae</taxon>
        <taxon>Lampsilini</taxon>
        <taxon>Potamilus</taxon>
    </lineage>
</organism>
<protein>
    <submittedName>
        <fullName evidence="1">Uncharacterized protein</fullName>
    </submittedName>
</protein>
<dbReference type="InterPro" id="IPR009003">
    <property type="entry name" value="Peptidase_S1_PA"/>
</dbReference>
<dbReference type="AlphaFoldDB" id="A0AAE0RN75"/>
<reference evidence="1" key="3">
    <citation type="submission" date="2023-05" db="EMBL/GenBank/DDBJ databases">
        <authorList>
            <person name="Smith C.H."/>
        </authorList>
    </citation>
    <scope>NUCLEOTIDE SEQUENCE</scope>
    <source>
        <strain evidence="1">CHS0354</strain>
        <tissue evidence="1">Mantle</tissue>
    </source>
</reference>
<dbReference type="SUPFAM" id="SSF50494">
    <property type="entry name" value="Trypsin-like serine proteases"/>
    <property type="match status" value="1"/>
</dbReference>